<keyword evidence="5" id="KW-0210">Decarboxylase</keyword>
<evidence type="ECO:0000313" key="9">
    <source>
        <dbReference type="EMBL" id="QDY92644.1"/>
    </source>
</evidence>
<dbReference type="SFLD" id="SFLDS00055">
    <property type="entry name" value="Pyruvoyl-Dependent_Histidine/A"/>
    <property type="match status" value="1"/>
</dbReference>
<dbReference type="AlphaFoldDB" id="A0A5B8JUE7"/>
<gene>
    <name evidence="9" type="primary">pdaD</name>
    <name evidence="9" type="ORF">fos2004AM_00013</name>
</gene>
<dbReference type="EC" id="4.1.1.19" evidence="3"/>
<dbReference type="GO" id="GO:0008792">
    <property type="term" value="F:arginine decarboxylase activity"/>
    <property type="evidence" value="ECO:0007669"/>
    <property type="project" value="UniProtKB-EC"/>
</dbReference>
<evidence type="ECO:0000256" key="1">
    <source>
        <dbReference type="ARBA" id="ARBA00001928"/>
    </source>
</evidence>
<proteinExistence type="inferred from homology"/>
<dbReference type="InterPro" id="IPR016104">
    <property type="entry name" value="Pyr-dep_his/arg-deCO2ase"/>
</dbReference>
<accession>A0A5B8JUE7</accession>
<dbReference type="SFLD" id="SFLDG01170">
    <property type="entry name" value="Pyruvoyl-dependent_arginine_de"/>
    <property type="match status" value="1"/>
</dbReference>
<keyword evidence="6 9" id="KW-0456">Lyase</keyword>
<dbReference type="InterPro" id="IPR002724">
    <property type="entry name" value="Pyruvoyl-dep_arg_deCO2ase"/>
</dbReference>
<reference evidence="9" key="1">
    <citation type="submission" date="2019-04" db="EMBL/GenBank/DDBJ databases">
        <title>Deep-cultivation of Planctomycetes uncovers their unique biology.</title>
        <authorList>
            <person name="Wiegand S."/>
            <person name="Meyerdierks A."/>
            <person name="Amann R."/>
            <person name="Jogler C."/>
        </authorList>
    </citation>
    <scope>NUCLEOTIDE SEQUENCE</scope>
</reference>
<evidence type="ECO:0000256" key="7">
    <source>
        <dbReference type="ARBA" id="ARBA00023317"/>
    </source>
</evidence>
<dbReference type="EMBL" id="MK801296">
    <property type="protein sequence ID" value="QDY92644.1"/>
    <property type="molecule type" value="Genomic_DNA"/>
</dbReference>
<dbReference type="HAMAP" id="MF_01404">
    <property type="entry name" value="PvlArgDC"/>
    <property type="match status" value="1"/>
</dbReference>
<dbReference type="PANTHER" id="PTHR40438:SF1">
    <property type="entry name" value="PYRUVOYL-DEPENDENT ARGININE DECARBOXYLASE"/>
    <property type="match status" value="1"/>
</dbReference>
<evidence type="ECO:0000256" key="3">
    <source>
        <dbReference type="ARBA" id="ARBA00012426"/>
    </source>
</evidence>
<dbReference type="PIRSF" id="PIRSF005216">
    <property type="entry name" value="Pyruvoyl-dep_arg_deCO2ase"/>
    <property type="match status" value="1"/>
</dbReference>
<dbReference type="GO" id="GO:0006527">
    <property type="term" value="P:L-arginine catabolic process"/>
    <property type="evidence" value="ECO:0007669"/>
    <property type="project" value="InterPro"/>
</dbReference>
<dbReference type="Gene3D" id="3.50.20.10">
    <property type="entry name" value="Pyruvoyl-Dependent Histidine Decarboxylase, subunit B"/>
    <property type="match status" value="1"/>
</dbReference>
<evidence type="ECO:0000256" key="6">
    <source>
        <dbReference type="ARBA" id="ARBA00023239"/>
    </source>
</evidence>
<comment type="cofactor">
    <cofactor evidence="1">
        <name>pyruvate</name>
        <dbReference type="ChEBI" id="CHEBI:15361"/>
    </cofactor>
</comment>
<dbReference type="InterPro" id="IPR016105">
    <property type="entry name" value="Pyr-dep_his/arg-deCO2ase_sand"/>
</dbReference>
<dbReference type="NCBIfam" id="TIGR00286">
    <property type="entry name" value="pyruvoyl-dependent arginine decarboxylase"/>
    <property type="match status" value="1"/>
</dbReference>
<evidence type="ECO:0000256" key="8">
    <source>
        <dbReference type="ARBA" id="ARBA00049309"/>
    </source>
</evidence>
<organism evidence="9">
    <name type="scientific">uncultured Planctomycetota bacterium</name>
    <dbReference type="NCBI Taxonomy" id="120965"/>
    <lineage>
        <taxon>Bacteria</taxon>
        <taxon>Pseudomonadati</taxon>
        <taxon>Planctomycetota</taxon>
        <taxon>environmental samples</taxon>
    </lineage>
</organism>
<protein>
    <recommendedName>
        <fullName evidence="4">Pyruvoyl-dependent arginine decarboxylase AaxB</fullName>
        <ecNumber evidence="3">4.1.1.19</ecNumber>
    </recommendedName>
</protein>
<evidence type="ECO:0000256" key="2">
    <source>
        <dbReference type="ARBA" id="ARBA00008611"/>
    </source>
</evidence>
<comment type="catalytic activity">
    <reaction evidence="8">
        <text>L-arginine + H(+) = agmatine + CO2</text>
        <dbReference type="Rhea" id="RHEA:17641"/>
        <dbReference type="ChEBI" id="CHEBI:15378"/>
        <dbReference type="ChEBI" id="CHEBI:16526"/>
        <dbReference type="ChEBI" id="CHEBI:32682"/>
        <dbReference type="ChEBI" id="CHEBI:58145"/>
        <dbReference type="EC" id="4.1.1.19"/>
    </reaction>
</comment>
<sequence length="184" mass="20015">MSVLVPSRIFFTRGVGKHRHNLESFEAALRSAGIAACNLVKVSSIYPPGCKIVSRRAGLARLIPGQIVYCVMAEASTNEPNRLVSAGIGLAVPAKGSQFGYISEHHGYGLNERRTADFVEDMAASMLATTLGIEFDPDCDYDERREVYRMSGQIVKTRAVVQTAEGDKNGKWTTVVAAAIFLFD</sequence>
<name>A0A5B8JUE7_9BACT</name>
<evidence type="ECO:0000256" key="5">
    <source>
        <dbReference type="ARBA" id="ARBA00022793"/>
    </source>
</evidence>
<evidence type="ECO:0000256" key="4">
    <source>
        <dbReference type="ARBA" id="ARBA00014727"/>
    </source>
</evidence>
<keyword evidence="7" id="KW-0670">Pyruvate</keyword>
<dbReference type="PANTHER" id="PTHR40438">
    <property type="entry name" value="PYRUVOYL-DEPENDENT ARGININE DECARBOXYLASE"/>
    <property type="match status" value="1"/>
</dbReference>
<dbReference type="Pfam" id="PF01862">
    <property type="entry name" value="PvlArgDC"/>
    <property type="match status" value="1"/>
</dbReference>
<comment type="similarity">
    <text evidence="2">Belongs to the pyruvoyl-dependent arginine decarboxylase family.</text>
</comment>
<dbReference type="SUPFAM" id="SSF56271">
    <property type="entry name" value="Pyruvoyl-dependent histidine and arginine decarboxylases"/>
    <property type="match status" value="1"/>
</dbReference>